<reference evidence="5 6" key="1">
    <citation type="submission" date="2019-03" db="EMBL/GenBank/DDBJ databases">
        <title>Genomic Encyclopedia of Type Strains, Phase IV (KMG-IV): sequencing the most valuable type-strain genomes for metagenomic binning, comparative biology and taxonomic classification.</title>
        <authorList>
            <person name="Goeker M."/>
        </authorList>
    </citation>
    <scope>NUCLEOTIDE SEQUENCE [LARGE SCALE GENOMIC DNA]</scope>
    <source>
        <strain evidence="5 6">DSM 2132</strain>
    </source>
</reference>
<dbReference type="InParanoid" id="A0A4R2PPV9"/>
<protein>
    <submittedName>
        <fullName evidence="5">Dihydroorotase</fullName>
    </submittedName>
</protein>
<evidence type="ECO:0000259" key="3">
    <source>
        <dbReference type="Pfam" id="PF07969"/>
    </source>
</evidence>
<evidence type="ECO:0000313" key="6">
    <source>
        <dbReference type="Proteomes" id="UP000295399"/>
    </source>
</evidence>
<dbReference type="InterPro" id="IPR050138">
    <property type="entry name" value="DHOase/Allantoinase_Hydrolase"/>
</dbReference>
<dbReference type="GO" id="GO:0006221">
    <property type="term" value="P:pyrimidine nucleotide biosynthetic process"/>
    <property type="evidence" value="ECO:0007669"/>
    <property type="project" value="UniProtKB-KW"/>
</dbReference>
<organism evidence="5 6">
    <name type="scientific">Rhodothalassium salexigens DSM 2132</name>
    <dbReference type="NCBI Taxonomy" id="1188247"/>
    <lineage>
        <taxon>Bacteria</taxon>
        <taxon>Pseudomonadati</taxon>
        <taxon>Pseudomonadota</taxon>
        <taxon>Alphaproteobacteria</taxon>
        <taxon>Rhodothalassiales</taxon>
        <taxon>Rhodothalassiaceae</taxon>
        <taxon>Rhodothalassium</taxon>
    </lineage>
</organism>
<keyword evidence="6" id="KW-1185">Reference proteome</keyword>
<evidence type="ECO:0000313" key="5">
    <source>
        <dbReference type="EMBL" id="TCP37687.1"/>
    </source>
</evidence>
<evidence type="ECO:0000259" key="4">
    <source>
        <dbReference type="Pfam" id="PF12890"/>
    </source>
</evidence>
<proteinExistence type="predicted"/>
<dbReference type="SUPFAM" id="SSF51556">
    <property type="entry name" value="Metallo-dependent hydrolases"/>
    <property type="match status" value="1"/>
</dbReference>
<dbReference type="GO" id="GO:0046872">
    <property type="term" value="F:metal ion binding"/>
    <property type="evidence" value="ECO:0007669"/>
    <property type="project" value="InterPro"/>
</dbReference>
<dbReference type="Gene3D" id="3.20.20.140">
    <property type="entry name" value="Metal-dependent hydrolases"/>
    <property type="match status" value="1"/>
</dbReference>
<keyword evidence="2" id="KW-0665">Pyrimidine biosynthesis</keyword>
<dbReference type="RefSeq" id="WP_132707303.1">
    <property type="nucleotide sequence ID" value="NZ_JACIGF010000002.1"/>
</dbReference>
<dbReference type="GO" id="GO:0005737">
    <property type="term" value="C:cytoplasm"/>
    <property type="evidence" value="ECO:0007669"/>
    <property type="project" value="TreeGrafter"/>
</dbReference>
<dbReference type="GO" id="GO:0006145">
    <property type="term" value="P:purine nucleobase catabolic process"/>
    <property type="evidence" value="ECO:0007669"/>
    <property type="project" value="TreeGrafter"/>
</dbReference>
<dbReference type="GO" id="GO:0004151">
    <property type="term" value="F:dihydroorotase activity"/>
    <property type="evidence" value="ECO:0007669"/>
    <property type="project" value="InterPro"/>
</dbReference>
<name>A0A4R2PPV9_RHOSA</name>
<dbReference type="InterPro" id="IPR011059">
    <property type="entry name" value="Metal-dep_hydrolase_composite"/>
</dbReference>
<dbReference type="OrthoDB" id="9803027at2"/>
<feature type="domain" description="Dihydroorotase catalytic" evidence="4">
    <location>
        <begin position="53"/>
        <end position="226"/>
    </location>
</feature>
<dbReference type="InterPro" id="IPR024403">
    <property type="entry name" value="DHOase_cat"/>
</dbReference>
<dbReference type="InterPro" id="IPR013108">
    <property type="entry name" value="Amidohydro_3"/>
</dbReference>
<dbReference type="InterPro" id="IPR004722">
    <property type="entry name" value="DHOase"/>
</dbReference>
<evidence type="ECO:0000256" key="2">
    <source>
        <dbReference type="ARBA" id="ARBA00022975"/>
    </source>
</evidence>
<dbReference type="PANTHER" id="PTHR43668">
    <property type="entry name" value="ALLANTOINASE"/>
    <property type="match status" value="1"/>
</dbReference>
<accession>A0A4R2PPV9</accession>
<dbReference type="CDD" id="cd01317">
    <property type="entry name" value="DHOase_IIa"/>
    <property type="match status" value="1"/>
</dbReference>
<comment type="caution">
    <text evidence="5">The sequence shown here is derived from an EMBL/GenBank/DDBJ whole genome shotgun (WGS) entry which is preliminary data.</text>
</comment>
<dbReference type="PANTHER" id="PTHR43668:SF2">
    <property type="entry name" value="ALLANTOINASE"/>
    <property type="match status" value="1"/>
</dbReference>
<dbReference type="Pfam" id="PF07969">
    <property type="entry name" value="Amidohydro_3"/>
    <property type="match status" value="1"/>
</dbReference>
<dbReference type="EMBL" id="SLXO01000002">
    <property type="protein sequence ID" value="TCP37687.1"/>
    <property type="molecule type" value="Genomic_DNA"/>
</dbReference>
<dbReference type="Gene3D" id="2.30.40.10">
    <property type="entry name" value="Urease, subunit C, domain 1"/>
    <property type="match status" value="1"/>
</dbReference>
<evidence type="ECO:0000256" key="1">
    <source>
        <dbReference type="ARBA" id="ARBA00022833"/>
    </source>
</evidence>
<dbReference type="GO" id="GO:0004038">
    <property type="term" value="F:allantoinase activity"/>
    <property type="evidence" value="ECO:0007669"/>
    <property type="project" value="TreeGrafter"/>
</dbReference>
<feature type="domain" description="Amidohydrolase 3" evidence="3">
    <location>
        <begin position="332"/>
        <end position="410"/>
    </location>
</feature>
<dbReference type="InterPro" id="IPR032466">
    <property type="entry name" value="Metal_Hydrolase"/>
</dbReference>
<keyword evidence="1" id="KW-0862">Zinc</keyword>
<sequence length="412" mass="42935">MTETLFLNARLIDPASGRNELGALLVRDGRIEAIGDGAKAAATSRADRVDLAGHLLCPGLVDMMAFKAEPAACLAGGITTVALMPDAGRPIDTDAAVEHVTGRRDGVRVLAYGAATRGLAGQEMAEMGLMHAAGAVGFSDGRRAIGDARVMRRVLSYAARFDALVVQHCEDPALANGGVMNEGATATRLGLAGIPAAAETILAEREARLTELSGGRCHLGQVTAAETLDVVRRAKARGVRLTCGVSPHHLTLNETAVGDYRTFAKLSPPLRDEADRAACAAAVADGTVDVIVSVHDPQDEEDKRLPFSEAAPGAVGAEALLALALALYHKGEADLVTVLRCLTSRPAELLGLAAGRLVEGAPADLVVIDLDAPWRIDKTALKGVTKNTPHDGLPVQGRVRRTLVAGETLYQA</sequence>
<dbReference type="AlphaFoldDB" id="A0A4R2PPV9"/>
<dbReference type="Proteomes" id="UP000295399">
    <property type="component" value="Unassembled WGS sequence"/>
</dbReference>
<gene>
    <name evidence="5" type="ORF">EV659_10293</name>
</gene>
<dbReference type="Pfam" id="PF12890">
    <property type="entry name" value="DHOase"/>
    <property type="match status" value="1"/>
</dbReference>
<dbReference type="NCBIfam" id="TIGR00857">
    <property type="entry name" value="pyrC_multi"/>
    <property type="match status" value="1"/>
</dbReference>
<dbReference type="SUPFAM" id="SSF51338">
    <property type="entry name" value="Composite domain of metallo-dependent hydrolases"/>
    <property type="match status" value="1"/>
</dbReference>